<protein>
    <submittedName>
        <fullName evidence="3">Uncharacterized protein</fullName>
    </submittedName>
</protein>
<dbReference type="Proteomes" id="UP000663844">
    <property type="component" value="Unassembled WGS sequence"/>
</dbReference>
<evidence type="ECO:0000313" key="3">
    <source>
        <dbReference type="EMBL" id="CAF3809385.1"/>
    </source>
</evidence>
<dbReference type="EMBL" id="CAJNOG010000011">
    <property type="protein sequence ID" value="CAF0746064.1"/>
    <property type="molecule type" value="Genomic_DNA"/>
</dbReference>
<keyword evidence="1" id="KW-0812">Transmembrane</keyword>
<accession>A0A819C6P2</accession>
<gene>
    <name evidence="2" type="ORF">JYZ213_LOCUS2183</name>
    <name evidence="3" type="ORF">OXD698_LOCUS18739</name>
</gene>
<organism evidence="3 4">
    <name type="scientific">Adineta steineri</name>
    <dbReference type="NCBI Taxonomy" id="433720"/>
    <lineage>
        <taxon>Eukaryota</taxon>
        <taxon>Metazoa</taxon>
        <taxon>Spiralia</taxon>
        <taxon>Gnathifera</taxon>
        <taxon>Rotifera</taxon>
        <taxon>Eurotatoria</taxon>
        <taxon>Bdelloidea</taxon>
        <taxon>Adinetida</taxon>
        <taxon>Adinetidae</taxon>
        <taxon>Adineta</taxon>
    </lineage>
</organism>
<comment type="caution">
    <text evidence="3">The sequence shown here is derived from an EMBL/GenBank/DDBJ whole genome shotgun (WGS) entry which is preliminary data.</text>
</comment>
<evidence type="ECO:0000313" key="2">
    <source>
        <dbReference type="EMBL" id="CAF0746064.1"/>
    </source>
</evidence>
<dbReference type="Proteomes" id="UP000663845">
    <property type="component" value="Unassembled WGS sequence"/>
</dbReference>
<reference evidence="3" key="1">
    <citation type="submission" date="2021-02" db="EMBL/GenBank/DDBJ databases">
        <authorList>
            <person name="Nowell W R."/>
        </authorList>
    </citation>
    <scope>NUCLEOTIDE SEQUENCE</scope>
</reference>
<dbReference type="AlphaFoldDB" id="A0A819C6P2"/>
<sequence length="109" mass="13045">MLTQTRFYLMIMVILYASLFNSIFVSSTDVEQHIQERSFASLLSRFGIHAGYFPPHYPYNNIKYDKDVAIDKKRDMRKKWSQLFQDSQSSYAIAFPALIRTRRWIEHEE</sequence>
<keyword evidence="1" id="KW-1133">Transmembrane helix</keyword>
<feature type="transmembrane region" description="Helical" evidence="1">
    <location>
        <begin position="7"/>
        <end position="25"/>
    </location>
</feature>
<evidence type="ECO:0000256" key="1">
    <source>
        <dbReference type="SAM" id="Phobius"/>
    </source>
</evidence>
<proteinExistence type="predicted"/>
<name>A0A819C6P2_9BILA</name>
<dbReference type="EMBL" id="CAJOAZ010001398">
    <property type="protein sequence ID" value="CAF3809385.1"/>
    <property type="molecule type" value="Genomic_DNA"/>
</dbReference>
<evidence type="ECO:0000313" key="4">
    <source>
        <dbReference type="Proteomes" id="UP000663844"/>
    </source>
</evidence>
<keyword evidence="1" id="KW-0472">Membrane</keyword>